<gene>
    <name evidence="1" type="ORF">CB5_LOCUS4774</name>
</gene>
<name>A0A6V7NSI9_ANACO</name>
<organism evidence="1">
    <name type="scientific">Ananas comosus var. bracteatus</name>
    <name type="common">red pineapple</name>
    <dbReference type="NCBI Taxonomy" id="296719"/>
    <lineage>
        <taxon>Eukaryota</taxon>
        <taxon>Viridiplantae</taxon>
        <taxon>Streptophyta</taxon>
        <taxon>Embryophyta</taxon>
        <taxon>Tracheophyta</taxon>
        <taxon>Spermatophyta</taxon>
        <taxon>Magnoliopsida</taxon>
        <taxon>Liliopsida</taxon>
        <taxon>Poales</taxon>
        <taxon>Bromeliaceae</taxon>
        <taxon>Bromelioideae</taxon>
        <taxon>Ananas</taxon>
    </lineage>
</organism>
<reference evidence="1" key="1">
    <citation type="submission" date="2020-07" db="EMBL/GenBank/DDBJ databases">
        <authorList>
            <person name="Lin J."/>
        </authorList>
    </citation>
    <scope>NUCLEOTIDE SEQUENCE</scope>
</reference>
<protein>
    <submittedName>
        <fullName evidence="1">Uncharacterized protein</fullName>
    </submittedName>
</protein>
<proteinExistence type="predicted"/>
<sequence>MHTYQLKYRGCACTSLINSLFRFGRSNDELGEWPRADFDTNDAPRSRSRNFQRRPSVFQFVLGVGASDFDETCLIELDRDTLHTRLGSAHECHSGVRLCAFALVSLMPVGLALHGPSHRFRLLRLPRIRIEARAATGFGCCAFRGSGSRQGRRELEPYPTSRARGTLTAGTAVASYTGEIPLYTADLSACRGTCDPGRDNSIISLGMEVICVLSILLYSLQEKLKTSGLQ</sequence>
<accession>A0A6V7NSI9</accession>
<evidence type="ECO:0000313" key="1">
    <source>
        <dbReference type="EMBL" id="CAD1821563.1"/>
    </source>
</evidence>
<dbReference type="AlphaFoldDB" id="A0A6V7NSI9"/>
<dbReference type="EMBL" id="LR862141">
    <property type="protein sequence ID" value="CAD1821563.1"/>
    <property type="molecule type" value="Genomic_DNA"/>
</dbReference>